<sequence>MRREVAESCVDAMLMEMVSVFCHQFYSAEPELAARRIEAIGYQVGHQLVERFICGAHKSLKYCKKMESHLVGLFCLGKPYRSPLFSWQDLLLLRQGLLLPFT</sequence>
<dbReference type="AlphaFoldDB" id="A0A835U4A2"/>
<evidence type="ECO:0000313" key="2">
    <source>
        <dbReference type="Proteomes" id="UP000639772"/>
    </source>
</evidence>
<dbReference type="Gene3D" id="3.30.1380.20">
    <property type="entry name" value="Trafficking protein particle complex subunit 3"/>
    <property type="match status" value="1"/>
</dbReference>
<dbReference type="SUPFAM" id="SSF111126">
    <property type="entry name" value="Ligand-binding domain in the NO signalling and Golgi transport"/>
    <property type="match status" value="1"/>
</dbReference>
<dbReference type="OrthoDB" id="941624at2759"/>
<gene>
    <name evidence="1" type="ORF">HPP92_027517</name>
</gene>
<protein>
    <submittedName>
        <fullName evidence="1">Uncharacterized protein</fullName>
    </submittedName>
</protein>
<dbReference type="InterPro" id="IPR024096">
    <property type="entry name" value="NO_sig/Golgi_transp_ligand-bd"/>
</dbReference>
<reference evidence="1 2" key="1">
    <citation type="journal article" date="2020" name="Nat. Food">
        <title>A phased Vanilla planifolia genome enables genetic improvement of flavour and production.</title>
        <authorList>
            <person name="Hasing T."/>
            <person name="Tang H."/>
            <person name="Brym M."/>
            <person name="Khazi F."/>
            <person name="Huang T."/>
            <person name="Chambers A.H."/>
        </authorList>
    </citation>
    <scope>NUCLEOTIDE SEQUENCE [LARGE SCALE GENOMIC DNA]</scope>
    <source>
        <tissue evidence="1">Leaf</tissue>
    </source>
</reference>
<organism evidence="1 2">
    <name type="scientific">Vanilla planifolia</name>
    <name type="common">Vanilla</name>
    <dbReference type="NCBI Taxonomy" id="51239"/>
    <lineage>
        <taxon>Eukaryota</taxon>
        <taxon>Viridiplantae</taxon>
        <taxon>Streptophyta</taxon>
        <taxon>Embryophyta</taxon>
        <taxon>Tracheophyta</taxon>
        <taxon>Spermatophyta</taxon>
        <taxon>Magnoliopsida</taxon>
        <taxon>Liliopsida</taxon>
        <taxon>Asparagales</taxon>
        <taxon>Orchidaceae</taxon>
        <taxon>Vanilloideae</taxon>
        <taxon>Vanilleae</taxon>
        <taxon>Vanilla</taxon>
    </lineage>
</organism>
<comment type="caution">
    <text evidence="1">The sequence shown here is derived from an EMBL/GenBank/DDBJ whole genome shotgun (WGS) entry which is preliminary data.</text>
</comment>
<dbReference type="EMBL" id="JADCNM010000220">
    <property type="protein sequence ID" value="KAG0449034.1"/>
    <property type="molecule type" value="Genomic_DNA"/>
</dbReference>
<dbReference type="Proteomes" id="UP000639772">
    <property type="component" value="Unassembled WGS sequence"/>
</dbReference>
<proteinExistence type="predicted"/>
<accession>A0A835U4A2</accession>
<evidence type="ECO:0000313" key="1">
    <source>
        <dbReference type="EMBL" id="KAG0449034.1"/>
    </source>
</evidence>
<name>A0A835U4A2_VANPL</name>